<dbReference type="AlphaFoldDB" id="A0A1I1U7C3"/>
<dbReference type="PRINTS" id="PR00032">
    <property type="entry name" value="HTHARAC"/>
</dbReference>
<reference evidence="5 6" key="1">
    <citation type="submission" date="2016-10" db="EMBL/GenBank/DDBJ databases">
        <authorList>
            <person name="de Groot N.N."/>
        </authorList>
    </citation>
    <scope>NUCLEOTIDE SEQUENCE [LARGE SCALE GENOMIC DNA]</scope>
    <source>
        <strain evidence="5 6">DSM 6059</strain>
    </source>
</reference>
<evidence type="ECO:0000313" key="5">
    <source>
        <dbReference type="EMBL" id="SFD65468.1"/>
    </source>
</evidence>
<dbReference type="SUPFAM" id="SSF46689">
    <property type="entry name" value="Homeodomain-like"/>
    <property type="match status" value="2"/>
</dbReference>
<evidence type="ECO:0000256" key="1">
    <source>
        <dbReference type="ARBA" id="ARBA00023015"/>
    </source>
</evidence>
<dbReference type="Pfam" id="PF12833">
    <property type="entry name" value="HTH_18"/>
    <property type="match status" value="1"/>
</dbReference>
<dbReference type="GO" id="GO:0043565">
    <property type="term" value="F:sequence-specific DNA binding"/>
    <property type="evidence" value="ECO:0007669"/>
    <property type="project" value="InterPro"/>
</dbReference>
<evidence type="ECO:0000256" key="2">
    <source>
        <dbReference type="ARBA" id="ARBA00023125"/>
    </source>
</evidence>
<evidence type="ECO:0000259" key="4">
    <source>
        <dbReference type="PROSITE" id="PS01124"/>
    </source>
</evidence>
<dbReference type="InterPro" id="IPR018060">
    <property type="entry name" value="HTH_AraC"/>
</dbReference>
<accession>A0A1I1U7C3</accession>
<dbReference type="RefSeq" id="WP_091991457.1">
    <property type="nucleotide sequence ID" value="NZ_FOLO01000081.1"/>
</dbReference>
<keyword evidence="3" id="KW-0804">Transcription</keyword>
<proteinExistence type="predicted"/>
<keyword evidence="6" id="KW-1185">Reference proteome</keyword>
<dbReference type="Gene3D" id="2.60.120.10">
    <property type="entry name" value="Jelly Rolls"/>
    <property type="match status" value="1"/>
</dbReference>
<sequence length="236" mass="26701">MLIEHFSIRSYSKQLKSHVHQYHQLVLPLHGTINIKVGEYAGKVNIGECLIIKANQIHDFNSEQAARFIVVDTFDLPSNILSCCNEKISISSSLLALIQFIETQLNSQANTEIEASIFVVFNQLLAQLPCLNKRDKRIEKVLEIINQDLAHNHTIDELSSHACLSKTQFKINFKKSMDITSQAYITQCRMEKAKALLIHTDTPISIVAQKVGYQNASAFSRKFKIHFGDSPHSYTS</sequence>
<dbReference type="InterPro" id="IPR011051">
    <property type="entry name" value="RmlC_Cupin_sf"/>
</dbReference>
<dbReference type="PROSITE" id="PS01124">
    <property type="entry name" value="HTH_ARAC_FAMILY_2"/>
    <property type="match status" value="1"/>
</dbReference>
<evidence type="ECO:0000256" key="3">
    <source>
        <dbReference type="ARBA" id="ARBA00023163"/>
    </source>
</evidence>
<dbReference type="EMBL" id="FOLO01000081">
    <property type="protein sequence ID" value="SFD65468.1"/>
    <property type="molecule type" value="Genomic_DNA"/>
</dbReference>
<dbReference type="STRING" id="1123010.SAMN02745724_05099"/>
<protein>
    <submittedName>
        <fullName evidence="5">Transcriptional regulator, AraC family</fullName>
    </submittedName>
</protein>
<dbReference type="PANTHER" id="PTHR43280">
    <property type="entry name" value="ARAC-FAMILY TRANSCRIPTIONAL REGULATOR"/>
    <property type="match status" value="1"/>
</dbReference>
<evidence type="ECO:0000313" key="6">
    <source>
        <dbReference type="Proteomes" id="UP000198862"/>
    </source>
</evidence>
<dbReference type="InterPro" id="IPR009057">
    <property type="entry name" value="Homeodomain-like_sf"/>
</dbReference>
<keyword evidence="2" id="KW-0238">DNA-binding</keyword>
<feature type="domain" description="HTH araC/xylS-type" evidence="4">
    <location>
        <begin position="139"/>
        <end position="236"/>
    </location>
</feature>
<dbReference type="GO" id="GO:0003700">
    <property type="term" value="F:DNA-binding transcription factor activity"/>
    <property type="evidence" value="ECO:0007669"/>
    <property type="project" value="InterPro"/>
</dbReference>
<dbReference type="SUPFAM" id="SSF51182">
    <property type="entry name" value="RmlC-like cupins"/>
    <property type="match status" value="1"/>
</dbReference>
<organism evidence="5 6">
    <name type="scientific">Pseudoalteromonas denitrificans DSM 6059</name>
    <dbReference type="NCBI Taxonomy" id="1123010"/>
    <lineage>
        <taxon>Bacteria</taxon>
        <taxon>Pseudomonadati</taxon>
        <taxon>Pseudomonadota</taxon>
        <taxon>Gammaproteobacteria</taxon>
        <taxon>Alteromonadales</taxon>
        <taxon>Pseudoalteromonadaceae</taxon>
        <taxon>Pseudoalteromonas</taxon>
    </lineage>
</organism>
<dbReference type="PANTHER" id="PTHR43280:SF11">
    <property type="entry name" value="RCS-SPECIFIC HTH-TYPE TRANSCRIPTIONAL ACTIVATOR RCLR"/>
    <property type="match status" value="1"/>
</dbReference>
<name>A0A1I1U7C3_9GAMM</name>
<dbReference type="InterPro" id="IPR020449">
    <property type="entry name" value="Tscrpt_reg_AraC-type_HTH"/>
</dbReference>
<dbReference type="OrthoDB" id="5740883at2"/>
<gene>
    <name evidence="5" type="ORF">SAMN02745724_05099</name>
</gene>
<keyword evidence="1" id="KW-0805">Transcription regulation</keyword>
<dbReference type="InterPro" id="IPR014710">
    <property type="entry name" value="RmlC-like_jellyroll"/>
</dbReference>
<dbReference type="Gene3D" id="1.10.10.60">
    <property type="entry name" value="Homeodomain-like"/>
    <property type="match status" value="2"/>
</dbReference>
<dbReference type="Proteomes" id="UP000198862">
    <property type="component" value="Unassembled WGS sequence"/>
</dbReference>
<dbReference type="SMART" id="SM00342">
    <property type="entry name" value="HTH_ARAC"/>
    <property type="match status" value="1"/>
</dbReference>